<organism evidence="3 4">
    <name type="scientific">Meganyctiphanes norvegica</name>
    <name type="common">Northern krill</name>
    <name type="synonym">Thysanopoda norvegica</name>
    <dbReference type="NCBI Taxonomy" id="48144"/>
    <lineage>
        <taxon>Eukaryota</taxon>
        <taxon>Metazoa</taxon>
        <taxon>Ecdysozoa</taxon>
        <taxon>Arthropoda</taxon>
        <taxon>Crustacea</taxon>
        <taxon>Multicrustacea</taxon>
        <taxon>Malacostraca</taxon>
        <taxon>Eumalacostraca</taxon>
        <taxon>Eucarida</taxon>
        <taxon>Euphausiacea</taxon>
        <taxon>Euphausiidae</taxon>
        <taxon>Meganyctiphanes</taxon>
    </lineage>
</organism>
<evidence type="ECO:0000256" key="1">
    <source>
        <dbReference type="SAM" id="SignalP"/>
    </source>
</evidence>
<comment type="caution">
    <text evidence="3">The sequence shown here is derived from an EMBL/GenBank/DDBJ whole genome shotgun (WGS) entry which is preliminary data.</text>
</comment>
<dbReference type="Proteomes" id="UP001497623">
    <property type="component" value="Unassembled WGS sequence"/>
</dbReference>
<dbReference type="InterPro" id="IPR036179">
    <property type="entry name" value="Ig-like_dom_sf"/>
</dbReference>
<name>A0AAV2RSB2_MEGNR</name>
<evidence type="ECO:0000313" key="3">
    <source>
        <dbReference type="EMBL" id="CAL4141144.1"/>
    </source>
</evidence>
<evidence type="ECO:0000313" key="4">
    <source>
        <dbReference type="Proteomes" id="UP001497623"/>
    </source>
</evidence>
<dbReference type="InterPro" id="IPR007110">
    <property type="entry name" value="Ig-like_dom"/>
</dbReference>
<sequence length="265" mass="29631">MLLLVLTSILPGLCWSLEVLGISGPGVILNGSMPLVVLDCDYEVAANDRSSLVVKWFHNRAPYPVYQWIPHSHPQDLGFLKGRVQLDYVVDDLWYKKHRALAIRNPTTDDTGEYTCWISTFESEAFKRKTLIIYSPVTDLSIRWSRPRVGRLLVKCNAGGVYPEPEVLIIKTGAAPGHSTLRRQVLDGVSKQTVKFAEQGFFNVSAQVEMHESELSGENVFECVLSIPGTEYRVAEHITYYAGSPLNHVISVQLVVACLTVLKML</sequence>
<feature type="chain" id="PRO_5043449860" description="Ig-like domain-containing protein" evidence="1">
    <location>
        <begin position="17"/>
        <end position="265"/>
    </location>
</feature>
<protein>
    <recommendedName>
        <fullName evidence="2">Ig-like domain-containing protein</fullName>
    </recommendedName>
</protein>
<reference evidence="3 4" key="1">
    <citation type="submission" date="2024-05" db="EMBL/GenBank/DDBJ databases">
        <authorList>
            <person name="Wallberg A."/>
        </authorList>
    </citation>
    <scope>NUCLEOTIDE SEQUENCE [LARGE SCALE GENOMIC DNA]</scope>
</reference>
<gene>
    <name evidence="3" type="ORF">MNOR_LOCUS28809</name>
</gene>
<proteinExistence type="predicted"/>
<dbReference type="AlphaFoldDB" id="A0AAV2RSB2"/>
<dbReference type="PROSITE" id="PS50835">
    <property type="entry name" value="IG_LIKE"/>
    <property type="match status" value="1"/>
</dbReference>
<dbReference type="EMBL" id="CAXKWB010032423">
    <property type="protein sequence ID" value="CAL4141144.1"/>
    <property type="molecule type" value="Genomic_DNA"/>
</dbReference>
<keyword evidence="4" id="KW-1185">Reference proteome</keyword>
<dbReference type="InterPro" id="IPR013783">
    <property type="entry name" value="Ig-like_fold"/>
</dbReference>
<dbReference type="PANTHER" id="PTHR21261">
    <property type="entry name" value="BEAT PROTEIN"/>
    <property type="match status" value="1"/>
</dbReference>
<evidence type="ECO:0000259" key="2">
    <source>
        <dbReference type="PROSITE" id="PS50835"/>
    </source>
</evidence>
<accession>A0AAV2RSB2</accession>
<feature type="domain" description="Ig-like" evidence="2">
    <location>
        <begin position="11"/>
        <end position="132"/>
    </location>
</feature>
<feature type="signal peptide" evidence="1">
    <location>
        <begin position="1"/>
        <end position="16"/>
    </location>
</feature>
<dbReference type="Gene3D" id="2.60.40.10">
    <property type="entry name" value="Immunoglobulins"/>
    <property type="match status" value="2"/>
</dbReference>
<dbReference type="PANTHER" id="PTHR21261:SF2">
    <property type="entry name" value="GH04238P-RELATED"/>
    <property type="match status" value="1"/>
</dbReference>
<dbReference type="SUPFAM" id="SSF48726">
    <property type="entry name" value="Immunoglobulin"/>
    <property type="match status" value="1"/>
</dbReference>
<keyword evidence="1" id="KW-0732">Signal</keyword>